<evidence type="ECO:0000313" key="4">
    <source>
        <dbReference type="Proteomes" id="UP000294513"/>
    </source>
</evidence>
<organism evidence="3 4">
    <name type="scientific">Actinomadura rubrisoli</name>
    <dbReference type="NCBI Taxonomy" id="2530368"/>
    <lineage>
        <taxon>Bacteria</taxon>
        <taxon>Bacillati</taxon>
        <taxon>Actinomycetota</taxon>
        <taxon>Actinomycetes</taxon>
        <taxon>Streptosporangiales</taxon>
        <taxon>Thermomonosporaceae</taxon>
        <taxon>Actinomadura</taxon>
    </lineage>
</organism>
<accession>A0A4R5CAA5</accession>
<reference evidence="3 4" key="1">
    <citation type="submission" date="2019-03" db="EMBL/GenBank/DDBJ databases">
        <title>Draft genome sequences of novel Actinobacteria.</title>
        <authorList>
            <person name="Sahin N."/>
            <person name="Ay H."/>
            <person name="Saygin H."/>
        </authorList>
    </citation>
    <scope>NUCLEOTIDE SEQUENCE [LARGE SCALE GENOMIC DNA]</scope>
    <source>
        <strain evidence="3 4">H3C3</strain>
    </source>
</reference>
<dbReference type="InterPro" id="IPR002397">
    <property type="entry name" value="Cyt_P450_B"/>
</dbReference>
<keyword evidence="2" id="KW-0479">Metal-binding</keyword>
<keyword evidence="2" id="KW-0349">Heme</keyword>
<dbReference type="RefSeq" id="WP_131889676.1">
    <property type="nucleotide sequence ID" value="NZ_SMKU01000014.1"/>
</dbReference>
<dbReference type="EMBL" id="SMKU01000014">
    <property type="protein sequence ID" value="TDD95120.1"/>
    <property type="molecule type" value="Genomic_DNA"/>
</dbReference>
<comment type="similarity">
    <text evidence="1 2">Belongs to the cytochrome P450 family.</text>
</comment>
<keyword evidence="2" id="KW-0503">Monooxygenase</keyword>
<dbReference type="InterPro" id="IPR001128">
    <property type="entry name" value="Cyt_P450"/>
</dbReference>
<dbReference type="Proteomes" id="UP000294513">
    <property type="component" value="Unassembled WGS sequence"/>
</dbReference>
<evidence type="ECO:0000313" key="3">
    <source>
        <dbReference type="EMBL" id="TDD95120.1"/>
    </source>
</evidence>
<keyword evidence="4" id="KW-1185">Reference proteome</keyword>
<dbReference type="GO" id="GO:0005506">
    <property type="term" value="F:iron ion binding"/>
    <property type="evidence" value="ECO:0007669"/>
    <property type="project" value="InterPro"/>
</dbReference>
<dbReference type="AlphaFoldDB" id="A0A4R5CAA5"/>
<keyword evidence="2" id="KW-0560">Oxidoreductase</keyword>
<dbReference type="GO" id="GO:0016705">
    <property type="term" value="F:oxidoreductase activity, acting on paired donors, with incorporation or reduction of molecular oxygen"/>
    <property type="evidence" value="ECO:0007669"/>
    <property type="project" value="InterPro"/>
</dbReference>
<keyword evidence="2" id="KW-0408">Iron</keyword>
<dbReference type="GO" id="GO:0004497">
    <property type="term" value="F:monooxygenase activity"/>
    <property type="evidence" value="ECO:0007669"/>
    <property type="project" value="UniProtKB-KW"/>
</dbReference>
<dbReference type="InterPro" id="IPR017972">
    <property type="entry name" value="Cyt_P450_CS"/>
</dbReference>
<dbReference type="InterPro" id="IPR036396">
    <property type="entry name" value="Cyt_P450_sf"/>
</dbReference>
<gene>
    <name evidence="3" type="ORF">E1298_05600</name>
</gene>
<evidence type="ECO:0000256" key="2">
    <source>
        <dbReference type="RuleBase" id="RU000461"/>
    </source>
</evidence>
<dbReference type="PANTHER" id="PTHR46696">
    <property type="entry name" value="P450, PUTATIVE (EUROFUNG)-RELATED"/>
    <property type="match status" value="1"/>
</dbReference>
<comment type="caution">
    <text evidence="3">The sequence shown here is derived from an EMBL/GenBank/DDBJ whole genome shotgun (WGS) entry which is preliminary data.</text>
</comment>
<dbReference type="PROSITE" id="PS00086">
    <property type="entry name" value="CYTOCHROME_P450"/>
    <property type="match status" value="1"/>
</dbReference>
<evidence type="ECO:0000256" key="1">
    <source>
        <dbReference type="ARBA" id="ARBA00010617"/>
    </source>
</evidence>
<sequence length="412" mass="46153">MTSTESILTLFSPSGRSNPYPSYKDLRESDPIYMVGSHRGIVTGYPESVEIIRNPRIFAVPDRAYADRTWPGWREHPSVVTIYGSLMYQNPPDNQPARRLLVRFFDRRRIQAVQATIERLAEEYAAALAPQDATDVVDATEKFIRLPDAVMGEMSGLSRQEMDRLAGWLDSVLRANEFNPPGNDLAEADLDVPKILAFFDDLLNSGRTRPDGLIDYLRPHWASEDRQSLLDLLAFVFGAGTVTTVSLLGSGLVELSRHPHLLDAIKDNRELLRSFVWEVVRYDPPVQYGTRIALEDTIVQGVPIPQDAMLLVCFGAIGRDARQFPDPETFRADRFLEGKTDPKEVMSFGLGTHHCVGAELALATATAAFHEVAMRFGSLRLASEPIRADRVVVRNFERLEVRAESRTAVTRA</sequence>
<proteinExistence type="inferred from homology"/>
<dbReference type="Gene3D" id="1.10.630.10">
    <property type="entry name" value="Cytochrome P450"/>
    <property type="match status" value="1"/>
</dbReference>
<dbReference type="OrthoDB" id="4133219at2"/>
<protein>
    <submittedName>
        <fullName evidence="3">Cytochrome P450</fullName>
    </submittedName>
</protein>
<name>A0A4R5CAA5_9ACTN</name>
<dbReference type="PANTHER" id="PTHR46696:SF1">
    <property type="entry name" value="CYTOCHROME P450 YJIB-RELATED"/>
    <property type="match status" value="1"/>
</dbReference>
<dbReference type="Pfam" id="PF00067">
    <property type="entry name" value="p450"/>
    <property type="match status" value="1"/>
</dbReference>
<dbReference type="SUPFAM" id="SSF48264">
    <property type="entry name" value="Cytochrome P450"/>
    <property type="match status" value="1"/>
</dbReference>
<dbReference type="GO" id="GO:0020037">
    <property type="term" value="F:heme binding"/>
    <property type="evidence" value="ECO:0007669"/>
    <property type="project" value="InterPro"/>
</dbReference>
<dbReference type="PRINTS" id="PR00359">
    <property type="entry name" value="BP450"/>
</dbReference>